<dbReference type="RefSeq" id="YP_002327537.1">
    <property type="nucleotide sequence ID" value="NC_011600.1"/>
</dbReference>
<comment type="similarity">
    <text evidence="1 5">Belongs to the bacterial ribosomal protein bL35 family.</text>
</comment>
<geneLocation type="chloroplast" evidence="6"/>
<evidence type="ECO:0000256" key="5">
    <source>
        <dbReference type="HAMAP-Rule" id="MF_00514"/>
    </source>
</evidence>
<dbReference type="GeneID" id="7056045"/>
<dbReference type="InterPro" id="IPR037229">
    <property type="entry name" value="Ribosomal_bL35_sf"/>
</dbReference>
<keyword evidence="3 5" id="KW-0687">Ribonucleoprotein</keyword>
<dbReference type="GO" id="GO:0003735">
    <property type="term" value="F:structural constituent of ribosome"/>
    <property type="evidence" value="ECO:0007669"/>
    <property type="project" value="InterPro"/>
</dbReference>
<evidence type="ECO:0000256" key="2">
    <source>
        <dbReference type="ARBA" id="ARBA00022980"/>
    </source>
</evidence>
<dbReference type="NCBIfam" id="TIGR00001">
    <property type="entry name" value="rpmI_bact"/>
    <property type="match status" value="1"/>
</dbReference>
<dbReference type="SUPFAM" id="SSF143034">
    <property type="entry name" value="L35p-like"/>
    <property type="match status" value="1"/>
</dbReference>
<dbReference type="GO" id="GO:0006412">
    <property type="term" value="P:translation"/>
    <property type="evidence" value="ECO:0007669"/>
    <property type="project" value="UniProtKB-UniRule"/>
</dbReference>
<dbReference type="HAMAP" id="MF_00514">
    <property type="entry name" value="Ribosomal_bL35"/>
    <property type="match status" value="1"/>
</dbReference>
<proteinExistence type="inferred from homology"/>
<dbReference type="Pfam" id="PF01632">
    <property type="entry name" value="Ribosomal_L35p"/>
    <property type="match status" value="1"/>
</dbReference>
<name>B7T1Y8_VAULI</name>
<reference evidence="6" key="1">
    <citation type="journal article" date="2008" name="Proc. Natl. Acad. Sci. U.S.A.">
        <title>Horizontal gene transfer of the algal nuclear gene psbO to the photosynthetic sea slug Elysia chlorotica.</title>
        <authorList>
            <person name="Rumpho M.E."/>
            <person name="Worful J.M."/>
            <person name="Lee J."/>
            <person name="Kannan K."/>
            <person name="Tyler M.S."/>
            <person name="Bhattacharya D."/>
            <person name="Moustafa A."/>
            <person name="Manhart J.R."/>
        </authorList>
    </citation>
    <scope>NUCLEOTIDE SEQUENCE [LARGE SCALE GENOMIC DNA]</scope>
    <source>
        <strain>CCMP2940</strain>
    </source>
</reference>
<evidence type="ECO:0000256" key="4">
    <source>
        <dbReference type="ARBA" id="ARBA00072523"/>
    </source>
</evidence>
<dbReference type="FunFam" id="4.10.410.60:FF:000001">
    <property type="entry name" value="50S ribosomal protein L35"/>
    <property type="match status" value="1"/>
</dbReference>
<evidence type="ECO:0000313" key="6">
    <source>
        <dbReference type="EMBL" id="ACF70954.1"/>
    </source>
</evidence>
<dbReference type="PANTHER" id="PTHR33343">
    <property type="entry name" value="54S RIBOSOMAL PROTEIN BL35M"/>
    <property type="match status" value="1"/>
</dbReference>
<dbReference type="EMBL" id="EU912438">
    <property type="protein sequence ID" value="ACF70954.1"/>
    <property type="molecule type" value="Genomic_DNA"/>
</dbReference>
<dbReference type="GO" id="GO:0015934">
    <property type="term" value="C:large ribosomal subunit"/>
    <property type="evidence" value="ECO:0007669"/>
    <property type="project" value="TreeGrafter"/>
</dbReference>
<dbReference type="InterPro" id="IPR021137">
    <property type="entry name" value="Ribosomal_bL35-like"/>
</dbReference>
<dbReference type="InterPro" id="IPR001706">
    <property type="entry name" value="Ribosomal_bL35"/>
</dbReference>
<dbReference type="AlphaFoldDB" id="B7T1Y8"/>
<dbReference type="GO" id="GO:0009507">
    <property type="term" value="C:chloroplast"/>
    <property type="evidence" value="ECO:0007669"/>
    <property type="project" value="UniProtKB-SubCell"/>
</dbReference>
<comment type="subcellular location">
    <subcellularLocation>
        <location evidence="5">Plastid</location>
        <location evidence="5">Chloroplast</location>
    </subcellularLocation>
</comment>
<dbReference type="PRINTS" id="PR00064">
    <property type="entry name" value="RIBOSOMALL35"/>
</dbReference>
<protein>
    <recommendedName>
        <fullName evidence="4 5">Large ribosomal subunit protein bL35c</fullName>
    </recommendedName>
</protein>
<gene>
    <name evidence="5 6" type="primary">rpl35</name>
</gene>
<accession>B7T1Y8</accession>
<dbReference type="Gene3D" id="4.10.410.60">
    <property type="match status" value="1"/>
</dbReference>
<evidence type="ECO:0000256" key="3">
    <source>
        <dbReference type="ARBA" id="ARBA00023274"/>
    </source>
</evidence>
<dbReference type="PANTHER" id="PTHR33343:SF1">
    <property type="entry name" value="LARGE RIBOSOMAL SUBUNIT PROTEIN BL35M"/>
    <property type="match status" value="1"/>
</dbReference>
<keyword evidence="6" id="KW-0150">Chloroplast</keyword>
<organism evidence="6">
    <name type="scientific">Vaucheria litorea</name>
    <name type="common">Yellow-green alga</name>
    <dbReference type="NCBI Taxonomy" id="109269"/>
    <lineage>
        <taxon>Eukaryota</taxon>
        <taxon>Sar</taxon>
        <taxon>Stramenopiles</taxon>
        <taxon>Ochrophyta</taxon>
        <taxon>PX clade</taxon>
        <taxon>Xanthophyceae</taxon>
        <taxon>Vaucheriales</taxon>
        <taxon>Vaucheriaceae</taxon>
        <taxon>Vaucheria</taxon>
    </lineage>
</organism>
<evidence type="ECO:0000256" key="1">
    <source>
        <dbReference type="ARBA" id="ARBA00006598"/>
    </source>
</evidence>
<sequence>MNKLKSKIRKAVKKRYKQTRKNNFIRKKAFKGHILEKKSSKRKRNLSHSVVVTFSDLRAIRRMLLS</sequence>
<keyword evidence="6" id="KW-0934">Plastid</keyword>
<keyword evidence="2 5" id="KW-0689">Ribosomal protein</keyword>